<organism evidence="1 2">
    <name type="scientific">Etheostoma spectabile</name>
    <name type="common">orangethroat darter</name>
    <dbReference type="NCBI Taxonomy" id="54343"/>
    <lineage>
        <taxon>Eukaryota</taxon>
        <taxon>Metazoa</taxon>
        <taxon>Chordata</taxon>
        <taxon>Craniata</taxon>
        <taxon>Vertebrata</taxon>
        <taxon>Euteleostomi</taxon>
        <taxon>Actinopterygii</taxon>
        <taxon>Neopterygii</taxon>
        <taxon>Teleostei</taxon>
        <taxon>Neoteleostei</taxon>
        <taxon>Acanthomorphata</taxon>
        <taxon>Eupercaria</taxon>
        <taxon>Perciformes</taxon>
        <taxon>Percoidei</taxon>
        <taxon>Percidae</taxon>
        <taxon>Etheostomatinae</taxon>
        <taxon>Etheostoma</taxon>
    </lineage>
</organism>
<dbReference type="Proteomes" id="UP000327493">
    <property type="component" value="Chromosome 1"/>
</dbReference>
<comment type="caution">
    <text evidence="1">The sequence shown here is derived from an EMBL/GenBank/DDBJ whole genome shotgun (WGS) entry which is preliminary data.</text>
</comment>
<keyword evidence="2" id="KW-1185">Reference proteome</keyword>
<dbReference type="AlphaFoldDB" id="A0A5J5DQB8"/>
<protein>
    <recommendedName>
        <fullName evidence="3">WD repeat-containing protein 76</fullName>
    </recommendedName>
</protein>
<accession>A0A5J5DQB8</accession>
<name>A0A5J5DQB8_9PERO</name>
<reference evidence="1 2" key="1">
    <citation type="submission" date="2019-08" db="EMBL/GenBank/DDBJ databases">
        <title>A chromosome-level genome assembly, high-density linkage maps, and genome scans reveal the genomic architecture of hybrid incompatibilities underlying speciation via character displacement in darters (Percidae: Etheostominae).</title>
        <authorList>
            <person name="Moran R.L."/>
            <person name="Catchen J.M."/>
            <person name="Fuller R.C."/>
        </authorList>
    </citation>
    <scope>NUCLEOTIDE SEQUENCE [LARGE SCALE GENOMIC DNA]</scope>
    <source>
        <strain evidence="1">EspeVRDwgs_2016</strain>
        <tissue evidence="1">Muscle</tissue>
    </source>
</reference>
<evidence type="ECO:0008006" key="3">
    <source>
        <dbReference type="Google" id="ProtNLM"/>
    </source>
</evidence>
<evidence type="ECO:0000313" key="2">
    <source>
        <dbReference type="Proteomes" id="UP000327493"/>
    </source>
</evidence>
<feature type="non-terminal residue" evidence="1">
    <location>
        <position position="59"/>
    </location>
</feature>
<proteinExistence type="predicted"/>
<evidence type="ECO:0000313" key="1">
    <source>
        <dbReference type="EMBL" id="KAA8595431.1"/>
    </source>
</evidence>
<dbReference type="EMBL" id="VOFY01000001">
    <property type="protein sequence ID" value="KAA8595431.1"/>
    <property type="molecule type" value="Genomic_DNA"/>
</dbReference>
<sequence length="59" mass="6463">MKITEEWPKVVLKKHIVSAAFHPCTSSLLMATGNLLGNVGLWKLGSVCCMDVEKAVFDD</sequence>
<gene>
    <name evidence="1" type="ORF">FQN60_010722</name>
</gene>